<accession>A0A4R6V5K8</accession>
<name>A0A4R6V5K8_9PSEU</name>
<keyword evidence="1" id="KW-1133">Transmembrane helix</keyword>
<organism evidence="2 3">
    <name type="scientific">Actinomycetospora succinea</name>
    <dbReference type="NCBI Taxonomy" id="663603"/>
    <lineage>
        <taxon>Bacteria</taxon>
        <taxon>Bacillati</taxon>
        <taxon>Actinomycetota</taxon>
        <taxon>Actinomycetes</taxon>
        <taxon>Pseudonocardiales</taxon>
        <taxon>Pseudonocardiaceae</taxon>
        <taxon>Actinomycetospora</taxon>
    </lineage>
</organism>
<sequence>MTWQAGLVLLALFVATGVLQLVMALREGGDWWFSVALSAVTVAAWTSITTIRYRSAKAPA</sequence>
<proteinExistence type="predicted"/>
<reference evidence="2 3" key="1">
    <citation type="submission" date="2019-03" db="EMBL/GenBank/DDBJ databases">
        <title>Genomic Encyclopedia of Type Strains, Phase IV (KMG-IV): sequencing the most valuable type-strain genomes for metagenomic binning, comparative biology and taxonomic classification.</title>
        <authorList>
            <person name="Goeker M."/>
        </authorList>
    </citation>
    <scope>NUCLEOTIDE SEQUENCE [LARGE SCALE GENOMIC DNA]</scope>
    <source>
        <strain evidence="2 3">DSM 45775</strain>
    </source>
</reference>
<evidence type="ECO:0000313" key="2">
    <source>
        <dbReference type="EMBL" id="TDQ54085.1"/>
    </source>
</evidence>
<dbReference type="Proteomes" id="UP000295705">
    <property type="component" value="Unassembled WGS sequence"/>
</dbReference>
<keyword evidence="1" id="KW-0812">Transmembrane</keyword>
<gene>
    <name evidence="2" type="ORF">EV188_106232</name>
</gene>
<feature type="transmembrane region" description="Helical" evidence="1">
    <location>
        <begin position="31"/>
        <end position="51"/>
    </location>
</feature>
<protein>
    <submittedName>
        <fullName evidence="2">Uncharacterized protein</fullName>
    </submittedName>
</protein>
<evidence type="ECO:0000256" key="1">
    <source>
        <dbReference type="SAM" id="Phobius"/>
    </source>
</evidence>
<keyword evidence="1" id="KW-0472">Membrane</keyword>
<dbReference type="EMBL" id="SNYO01000006">
    <property type="protein sequence ID" value="TDQ54085.1"/>
    <property type="molecule type" value="Genomic_DNA"/>
</dbReference>
<comment type="caution">
    <text evidence="2">The sequence shown here is derived from an EMBL/GenBank/DDBJ whole genome shotgun (WGS) entry which is preliminary data.</text>
</comment>
<keyword evidence="3" id="KW-1185">Reference proteome</keyword>
<evidence type="ECO:0000313" key="3">
    <source>
        <dbReference type="Proteomes" id="UP000295705"/>
    </source>
</evidence>
<dbReference type="AlphaFoldDB" id="A0A4R6V5K8"/>
<feature type="transmembrane region" description="Helical" evidence="1">
    <location>
        <begin position="7"/>
        <end position="25"/>
    </location>
</feature>